<dbReference type="InterPro" id="IPR050553">
    <property type="entry name" value="Thioredoxin_ResA/DsbE_sf"/>
</dbReference>
<keyword evidence="2" id="KW-0201">Cytochrome c-type biogenesis</keyword>
<feature type="domain" description="Redoxin" evidence="6">
    <location>
        <begin position="241"/>
        <end position="369"/>
    </location>
</feature>
<dbReference type="EMBL" id="JBHUON010000002">
    <property type="protein sequence ID" value="MFD2863729.1"/>
    <property type="molecule type" value="Genomic_DNA"/>
</dbReference>
<evidence type="ECO:0000256" key="1">
    <source>
        <dbReference type="ARBA" id="ARBA00004196"/>
    </source>
</evidence>
<dbReference type="RefSeq" id="WP_377123536.1">
    <property type="nucleotide sequence ID" value="NZ_JBHUON010000002.1"/>
</dbReference>
<protein>
    <submittedName>
        <fullName evidence="7">Redoxin family protein</fullName>
    </submittedName>
</protein>
<evidence type="ECO:0000256" key="5">
    <source>
        <dbReference type="SAM" id="MobiDB-lite"/>
    </source>
</evidence>
<dbReference type="Pfam" id="PF08534">
    <property type="entry name" value="Redoxin"/>
    <property type="match status" value="1"/>
</dbReference>
<evidence type="ECO:0000313" key="7">
    <source>
        <dbReference type="EMBL" id="MFD2863729.1"/>
    </source>
</evidence>
<accession>A0ABW5XMW2</accession>
<dbReference type="PANTHER" id="PTHR42852">
    <property type="entry name" value="THIOL:DISULFIDE INTERCHANGE PROTEIN DSBE"/>
    <property type="match status" value="1"/>
</dbReference>
<gene>
    <name evidence="7" type="ORF">ACFSYC_03420</name>
</gene>
<dbReference type="CDD" id="cd02966">
    <property type="entry name" value="TlpA_like_family"/>
    <property type="match status" value="1"/>
</dbReference>
<dbReference type="PANTHER" id="PTHR42852:SF6">
    <property type="entry name" value="THIOL:DISULFIDE INTERCHANGE PROTEIN DSBE"/>
    <property type="match status" value="1"/>
</dbReference>
<evidence type="ECO:0000259" key="6">
    <source>
        <dbReference type="Pfam" id="PF08534"/>
    </source>
</evidence>
<keyword evidence="3" id="KW-1015">Disulfide bond</keyword>
<sequence length="379" mass="42681">MKYLSFIFLIVLFCACNRSQTGDIEISGTAKNATYGSIVIKDIVKNMIFKADIKDNKFAIKGYLQYSGYYRMIFSTPATKGITREVELYLEPGNYTINIDPAFINDYPAVTSTSEVQKQLSQYYAINDTMRHESRRKVIAINNQMKTGGDEIKDGDNIEEIARLQEEEIKASRVDPLSVFNAFMNKYPDNVVASHIMIGMDYQNDPASYQKLYQKFSAGAKATEDGKTLEQKLKQLSGLAPGSPMPKIEGSTPTGEKLDIKAMHKKLLLIDFWRSTNGTSRDNHKRIIGQLMQLSTKGFGVISVSLDTVRAKWTAAIDKDKMKWTQISDLKGDESLNGVNWGIKSIPAYYLIDGEGRIIKRVSEFNDLPAEVEDFFKAE</sequence>
<dbReference type="SUPFAM" id="SSF52833">
    <property type="entry name" value="Thioredoxin-like"/>
    <property type="match status" value="1"/>
</dbReference>
<evidence type="ECO:0000256" key="2">
    <source>
        <dbReference type="ARBA" id="ARBA00022748"/>
    </source>
</evidence>
<comment type="caution">
    <text evidence="7">The sequence shown here is derived from an EMBL/GenBank/DDBJ whole genome shotgun (WGS) entry which is preliminary data.</text>
</comment>
<evidence type="ECO:0000256" key="4">
    <source>
        <dbReference type="ARBA" id="ARBA00023284"/>
    </source>
</evidence>
<dbReference type="InterPro" id="IPR013740">
    <property type="entry name" value="Redoxin"/>
</dbReference>
<keyword evidence="4" id="KW-0676">Redox-active center</keyword>
<dbReference type="InterPro" id="IPR036249">
    <property type="entry name" value="Thioredoxin-like_sf"/>
</dbReference>
<organism evidence="7 8">
    <name type="scientific">Mucilaginibacter antarcticus</name>
    <dbReference type="NCBI Taxonomy" id="1855725"/>
    <lineage>
        <taxon>Bacteria</taxon>
        <taxon>Pseudomonadati</taxon>
        <taxon>Bacteroidota</taxon>
        <taxon>Sphingobacteriia</taxon>
        <taxon>Sphingobacteriales</taxon>
        <taxon>Sphingobacteriaceae</taxon>
        <taxon>Mucilaginibacter</taxon>
    </lineage>
</organism>
<comment type="subcellular location">
    <subcellularLocation>
        <location evidence="1">Cell envelope</location>
    </subcellularLocation>
</comment>
<dbReference type="Proteomes" id="UP001597601">
    <property type="component" value="Unassembled WGS sequence"/>
</dbReference>
<evidence type="ECO:0000313" key="8">
    <source>
        <dbReference type="Proteomes" id="UP001597601"/>
    </source>
</evidence>
<name>A0ABW5XMW2_9SPHI</name>
<keyword evidence="8" id="KW-1185">Reference proteome</keyword>
<dbReference type="Gene3D" id="3.40.30.10">
    <property type="entry name" value="Glutaredoxin"/>
    <property type="match status" value="1"/>
</dbReference>
<proteinExistence type="predicted"/>
<feature type="region of interest" description="Disordered" evidence="5">
    <location>
        <begin position="236"/>
        <end position="255"/>
    </location>
</feature>
<reference evidence="8" key="1">
    <citation type="journal article" date="2019" name="Int. J. Syst. Evol. Microbiol.">
        <title>The Global Catalogue of Microorganisms (GCM) 10K type strain sequencing project: providing services to taxonomists for standard genome sequencing and annotation.</title>
        <authorList>
            <consortium name="The Broad Institute Genomics Platform"/>
            <consortium name="The Broad Institute Genome Sequencing Center for Infectious Disease"/>
            <person name="Wu L."/>
            <person name="Ma J."/>
        </authorList>
    </citation>
    <scope>NUCLEOTIDE SEQUENCE [LARGE SCALE GENOMIC DNA]</scope>
    <source>
        <strain evidence="8">KCTC 52232</strain>
    </source>
</reference>
<dbReference type="PROSITE" id="PS51257">
    <property type="entry name" value="PROKAR_LIPOPROTEIN"/>
    <property type="match status" value="1"/>
</dbReference>
<evidence type="ECO:0000256" key="3">
    <source>
        <dbReference type="ARBA" id="ARBA00023157"/>
    </source>
</evidence>